<dbReference type="Gene3D" id="1.10.10.10">
    <property type="entry name" value="Winged helix-like DNA-binding domain superfamily/Winged helix DNA-binding domain"/>
    <property type="match status" value="1"/>
</dbReference>
<sequence>MRPDDSHSIFDVFGDDYTREILALVHSEPMTAKAIADRCNSSLPTVYRRLTVLQDLDLVTPSIRFDEEKNRRNVYESNLQSVTFELEDGHIEVDVTYKRDMSDKFEEFWRELQ</sequence>
<dbReference type="EMBL" id="JBHSXL010000003">
    <property type="protein sequence ID" value="MFC6891983.1"/>
    <property type="molecule type" value="Genomic_DNA"/>
</dbReference>
<dbReference type="Pfam" id="PF12840">
    <property type="entry name" value="HTH_20"/>
    <property type="match status" value="1"/>
</dbReference>
<proteinExistence type="predicted"/>
<keyword evidence="2" id="KW-1185">Reference proteome</keyword>
<accession>A0ABD5US77</accession>
<protein>
    <submittedName>
        <fullName evidence="1">Winged helix-turn-helix domain-containing protein</fullName>
    </submittedName>
</protein>
<evidence type="ECO:0000313" key="1">
    <source>
        <dbReference type="EMBL" id="MFC6891983.1"/>
    </source>
</evidence>
<dbReference type="InterPro" id="IPR036390">
    <property type="entry name" value="WH_DNA-bd_sf"/>
</dbReference>
<dbReference type="Proteomes" id="UP001596296">
    <property type="component" value="Unassembled WGS sequence"/>
</dbReference>
<dbReference type="InterPro" id="IPR011991">
    <property type="entry name" value="ArsR-like_HTH"/>
</dbReference>
<dbReference type="RefSeq" id="WP_379741251.1">
    <property type="nucleotide sequence ID" value="NZ_JBHSVN010000001.1"/>
</dbReference>
<dbReference type="InterPro" id="IPR036388">
    <property type="entry name" value="WH-like_DNA-bd_sf"/>
</dbReference>
<name>A0ABD5US77_9EURY</name>
<gene>
    <name evidence="1" type="ORF">ACFQE9_05050</name>
</gene>
<reference evidence="1 2" key="1">
    <citation type="journal article" date="2019" name="Int. J. Syst. Evol. Microbiol.">
        <title>The Global Catalogue of Microorganisms (GCM) 10K type strain sequencing project: providing services to taxonomists for standard genome sequencing and annotation.</title>
        <authorList>
            <consortium name="The Broad Institute Genomics Platform"/>
            <consortium name="The Broad Institute Genome Sequencing Center for Infectious Disease"/>
            <person name="Wu L."/>
            <person name="Ma J."/>
        </authorList>
    </citation>
    <scope>NUCLEOTIDE SEQUENCE [LARGE SCALE GENOMIC DNA]</scope>
    <source>
        <strain evidence="1 2">SKJ47</strain>
    </source>
</reference>
<evidence type="ECO:0000313" key="2">
    <source>
        <dbReference type="Proteomes" id="UP001596296"/>
    </source>
</evidence>
<dbReference type="CDD" id="cd00090">
    <property type="entry name" value="HTH_ARSR"/>
    <property type="match status" value="1"/>
</dbReference>
<organism evidence="1 2">
    <name type="scientific">Halopenitus salinus</name>
    <dbReference type="NCBI Taxonomy" id="1198295"/>
    <lineage>
        <taxon>Archaea</taxon>
        <taxon>Methanobacteriati</taxon>
        <taxon>Methanobacteriota</taxon>
        <taxon>Stenosarchaea group</taxon>
        <taxon>Halobacteria</taxon>
        <taxon>Halobacteriales</taxon>
        <taxon>Haloferacaceae</taxon>
        <taxon>Halopenitus</taxon>
    </lineage>
</organism>
<dbReference type="AlphaFoldDB" id="A0ABD5US77"/>
<dbReference type="SUPFAM" id="SSF46785">
    <property type="entry name" value="Winged helix' DNA-binding domain"/>
    <property type="match status" value="1"/>
</dbReference>
<comment type="caution">
    <text evidence="1">The sequence shown here is derived from an EMBL/GenBank/DDBJ whole genome shotgun (WGS) entry which is preliminary data.</text>
</comment>